<dbReference type="Gene3D" id="3.50.50.60">
    <property type="entry name" value="FAD/NAD(P)-binding domain"/>
    <property type="match status" value="1"/>
</dbReference>
<dbReference type="PROSITE" id="PS00624">
    <property type="entry name" value="GMC_OXRED_2"/>
    <property type="match status" value="1"/>
</dbReference>
<comment type="cofactor">
    <cofactor evidence="2">
        <name>FAD</name>
        <dbReference type="ChEBI" id="CHEBI:57692"/>
    </cofactor>
</comment>
<accession>A0A0D2H9S4</accession>
<dbReference type="SUPFAM" id="SSF51905">
    <property type="entry name" value="FAD/NAD(P)-binding domain"/>
    <property type="match status" value="1"/>
</dbReference>
<dbReference type="SUPFAM" id="SSF54373">
    <property type="entry name" value="FAD-linked reductases, C-terminal domain"/>
    <property type="match status" value="1"/>
</dbReference>
<keyword evidence="5" id="KW-1185">Reference proteome</keyword>
<dbReference type="GO" id="GO:0016614">
    <property type="term" value="F:oxidoreductase activity, acting on CH-OH group of donors"/>
    <property type="evidence" value="ECO:0007669"/>
    <property type="project" value="InterPro"/>
</dbReference>
<sequence length="466" mass="51162">MAQFDLDKHGAMDVIFAGGGTAACVAAGRLAKANPDLKILLIEGGPNNFQDPTVVHPAAYLTHLAPESKTALFYKAKPSKYLNGREAVVPTGGILGGGSSINFMMYTRAQGVDFDSWNTVGWNAREIMPLLNKLETFQQGESAINQRRHGHEGPIHVSSGGFRSKSEHVFMDSIKAMGFKEIVDLQDLDQVGGFSRWQRYVSLDGKRQDAAHCYIHPRLRDGKHPNLHILVHSKVVRVIFDEQAVPPRAIGVEYQTDPEHQPALSLSKPTLQFIRAAKLVVVSAGALGSPQILERSGIGNSQLLEGLKIKVISDLRGVGENYQDHHLVLSSYTSNLPPTETLDELFSSRKSFATAIQEKDPRMGWNGIDIASKLRMTDEEVKLLGADFEADWKRDFAPHPTRPVMLCGVINAFLGDAATVEPGQYFTVGTYTAYPYSRGSIHINSANDTVCGYDCDETGEARWCRG</sequence>
<dbReference type="InterPro" id="IPR012132">
    <property type="entry name" value="GMC_OxRdtase"/>
</dbReference>
<dbReference type="GeneID" id="27711682"/>
<comment type="similarity">
    <text evidence="1">Belongs to the GMC oxidoreductase family.</text>
</comment>
<evidence type="ECO:0000313" key="5">
    <source>
        <dbReference type="Proteomes" id="UP000053411"/>
    </source>
</evidence>
<dbReference type="Pfam" id="PF00732">
    <property type="entry name" value="GMC_oxred_N"/>
    <property type="match status" value="1"/>
</dbReference>
<dbReference type="RefSeq" id="XP_016632758.1">
    <property type="nucleotide sequence ID" value="XM_016776439.1"/>
</dbReference>
<name>A0A0D2H9S4_9EURO</name>
<evidence type="ECO:0000259" key="3">
    <source>
        <dbReference type="PROSITE" id="PS00624"/>
    </source>
</evidence>
<dbReference type="OrthoDB" id="269227at2759"/>
<evidence type="ECO:0000256" key="2">
    <source>
        <dbReference type="PIRSR" id="PIRSR000137-2"/>
    </source>
</evidence>
<dbReference type="PANTHER" id="PTHR11552:SF78">
    <property type="entry name" value="GLUCOSE-METHANOL-CHOLINE OXIDOREDUCTASE N-TERMINAL DOMAIN-CONTAINING PROTEIN"/>
    <property type="match status" value="1"/>
</dbReference>
<feature type="domain" description="Glucose-methanol-choline oxidoreductase N-terminal" evidence="3">
    <location>
        <begin position="285"/>
        <end position="299"/>
    </location>
</feature>
<proteinExistence type="inferred from homology"/>
<dbReference type="GO" id="GO:0050660">
    <property type="term" value="F:flavin adenine dinucleotide binding"/>
    <property type="evidence" value="ECO:0007669"/>
    <property type="project" value="InterPro"/>
</dbReference>
<feature type="binding site" evidence="2">
    <location>
        <position position="235"/>
    </location>
    <ligand>
        <name>FAD</name>
        <dbReference type="ChEBI" id="CHEBI:57692"/>
    </ligand>
</feature>
<dbReference type="AlphaFoldDB" id="A0A0D2H9S4"/>
<organism evidence="4 5">
    <name type="scientific">Fonsecaea multimorphosa CBS 102226</name>
    <dbReference type="NCBI Taxonomy" id="1442371"/>
    <lineage>
        <taxon>Eukaryota</taxon>
        <taxon>Fungi</taxon>
        <taxon>Dikarya</taxon>
        <taxon>Ascomycota</taxon>
        <taxon>Pezizomycotina</taxon>
        <taxon>Eurotiomycetes</taxon>
        <taxon>Chaetothyriomycetidae</taxon>
        <taxon>Chaetothyriales</taxon>
        <taxon>Herpotrichiellaceae</taxon>
        <taxon>Fonsecaea</taxon>
    </lineage>
</organism>
<dbReference type="Proteomes" id="UP000053411">
    <property type="component" value="Unassembled WGS sequence"/>
</dbReference>
<evidence type="ECO:0000313" key="4">
    <source>
        <dbReference type="EMBL" id="KIX98635.1"/>
    </source>
</evidence>
<gene>
    <name evidence="4" type="ORF">Z520_05936</name>
</gene>
<keyword evidence="2" id="KW-0285">Flavoprotein</keyword>
<dbReference type="EMBL" id="KN848071">
    <property type="protein sequence ID" value="KIX98635.1"/>
    <property type="molecule type" value="Genomic_DNA"/>
</dbReference>
<reference evidence="4 5" key="1">
    <citation type="submission" date="2015-01" db="EMBL/GenBank/DDBJ databases">
        <title>The Genome Sequence of Fonsecaea multimorphosa CBS 102226.</title>
        <authorList>
            <consortium name="The Broad Institute Genomics Platform"/>
            <person name="Cuomo C."/>
            <person name="de Hoog S."/>
            <person name="Gorbushina A."/>
            <person name="Stielow B."/>
            <person name="Teixiera M."/>
            <person name="Abouelleil A."/>
            <person name="Chapman S.B."/>
            <person name="Priest M."/>
            <person name="Young S.K."/>
            <person name="Wortman J."/>
            <person name="Nusbaum C."/>
            <person name="Birren B."/>
        </authorList>
    </citation>
    <scope>NUCLEOTIDE SEQUENCE [LARGE SCALE GENOMIC DNA]</scope>
    <source>
        <strain evidence="4 5">CBS 102226</strain>
    </source>
</reference>
<evidence type="ECO:0000256" key="1">
    <source>
        <dbReference type="ARBA" id="ARBA00010790"/>
    </source>
</evidence>
<keyword evidence="2" id="KW-0274">FAD</keyword>
<dbReference type="PIRSF" id="PIRSF000137">
    <property type="entry name" value="Alcohol_oxidase"/>
    <property type="match status" value="1"/>
</dbReference>
<dbReference type="STRING" id="1442371.A0A0D2H9S4"/>
<protein>
    <recommendedName>
        <fullName evidence="3">Glucose-methanol-choline oxidoreductase N-terminal domain-containing protein</fullName>
    </recommendedName>
</protein>
<dbReference type="VEuPathDB" id="FungiDB:Z520_05936"/>
<dbReference type="PANTHER" id="PTHR11552">
    <property type="entry name" value="GLUCOSE-METHANOL-CHOLINE GMC OXIDOREDUCTASE"/>
    <property type="match status" value="1"/>
</dbReference>
<dbReference type="InterPro" id="IPR036188">
    <property type="entry name" value="FAD/NAD-bd_sf"/>
</dbReference>
<dbReference type="InterPro" id="IPR000172">
    <property type="entry name" value="GMC_OxRdtase_N"/>
</dbReference>